<dbReference type="OrthoDB" id="3766406at2759"/>
<dbReference type="PROSITE" id="PS50181">
    <property type="entry name" value="FBOX"/>
    <property type="match status" value="1"/>
</dbReference>
<organism evidence="2 3">
    <name type="scientific">Sclerotinia nivalis</name>
    <dbReference type="NCBI Taxonomy" id="352851"/>
    <lineage>
        <taxon>Eukaryota</taxon>
        <taxon>Fungi</taxon>
        <taxon>Dikarya</taxon>
        <taxon>Ascomycota</taxon>
        <taxon>Pezizomycotina</taxon>
        <taxon>Leotiomycetes</taxon>
        <taxon>Helotiales</taxon>
        <taxon>Sclerotiniaceae</taxon>
        <taxon>Sclerotinia</taxon>
    </lineage>
</organism>
<dbReference type="EMBL" id="JAPEIS010000016">
    <property type="protein sequence ID" value="KAJ8058695.1"/>
    <property type="molecule type" value="Genomic_DNA"/>
</dbReference>
<protein>
    <recommendedName>
        <fullName evidence="1">F-box domain-containing protein</fullName>
    </recommendedName>
</protein>
<evidence type="ECO:0000313" key="2">
    <source>
        <dbReference type="EMBL" id="KAJ8058695.1"/>
    </source>
</evidence>
<comment type="caution">
    <text evidence="2">The sequence shown here is derived from an EMBL/GenBank/DDBJ whole genome shotgun (WGS) entry which is preliminary data.</text>
</comment>
<dbReference type="InterPro" id="IPR001810">
    <property type="entry name" value="F-box_dom"/>
</dbReference>
<dbReference type="Proteomes" id="UP001152300">
    <property type="component" value="Unassembled WGS sequence"/>
</dbReference>
<evidence type="ECO:0000313" key="3">
    <source>
        <dbReference type="Proteomes" id="UP001152300"/>
    </source>
</evidence>
<evidence type="ECO:0000259" key="1">
    <source>
        <dbReference type="PROSITE" id="PS50181"/>
    </source>
</evidence>
<feature type="domain" description="F-box" evidence="1">
    <location>
        <begin position="73"/>
        <end position="118"/>
    </location>
</feature>
<dbReference type="AlphaFoldDB" id="A0A9X0DDP2"/>
<reference evidence="2" key="1">
    <citation type="submission" date="2022-11" db="EMBL/GenBank/DDBJ databases">
        <title>Genome Resource of Sclerotinia nivalis Strain SnTB1, a Plant Pathogen Isolated from American Ginseng.</title>
        <authorList>
            <person name="Fan S."/>
        </authorList>
    </citation>
    <scope>NUCLEOTIDE SEQUENCE</scope>
    <source>
        <strain evidence="2">SnTB1</strain>
    </source>
</reference>
<gene>
    <name evidence="2" type="ORF">OCU04_012867</name>
</gene>
<sequence length="408" mass="47974">MARIGASKSRKYRKNSYHSIESVVLLPSPNQPLQHLTTVESTALVSPNLASAVESLTELLLEPPTVESPALKSSVLRNVPNEILLNIVEFLPLESTVSLSLSFQRIYILLGTQYIKALRKTRKRRNSSCYKFLKLLERDLPNHITCFSCKKLHIMERASTILNDMCYLEQDFLDLGEWRLRFNNFQRAMKLYHQGRNFSPLNILFNDTKTQVDHFSHCAKQQKVVVRIADTTRSFILREQMIYLIPAAKPPSTSNIIFWYAEICAHFHFETEYNFRERRLQYQGEDAKDLEWRGIIWGTFKKCKYCMTEFRVDTMDMGEEGEAFVVTRWQDLGQAQSPLDENWVRANAIPGFRRNHQLIEYDEGSICTAFEEEHYSNFEFDVHITERDWEELLNCRYRKKKKARTREI</sequence>
<proteinExistence type="predicted"/>
<keyword evidence="3" id="KW-1185">Reference proteome</keyword>
<accession>A0A9X0DDP2</accession>
<name>A0A9X0DDP2_9HELO</name>